<dbReference type="NCBIfam" id="TIGR00229">
    <property type="entry name" value="sensory_box"/>
    <property type="match status" value="1"/>
</dbReference>
<sequence>MPSLYGRVRQMVTRLNMKNDSELYQVLFDTAAAGIVSINSEGEIQACNPALCRIFGYDADELLGQDIAMLMPKRHGQRHQGYIRQYLLDGHATVMGRGRELPGLRKNGDEFLLHLSVSEMNLGGARSFTAIVHDLAASQPDYQRLQQGDHAWLGSVLDHTPAAVTVKDMQGRYLLLNHRAESLLGIRSRDAAGRSDRELFTPQWAALQQRTDDEVSHADGARVFIEPFVGTQRAATDTTDRGGADHTSAGAISFLTSKNVLRDGAGEAMGIVAIRLDISALPVLSHSAPGADVHLLNVLPQPLALLTSDGEVLQANDAYGRRFGLSARSVTGCNVKLLESEGFVEWFHHFQVLDGLQESRWYEDDWQLQLQLHLQDEQKLILLTANPRSADAASSNTAAAVGESPYGTQTPTAAGQALTENARFIAGLSHELRTPLNAVIGFSQLLKAELHNADQKEAIELIERAGKHLVALVDQVLDLVKLEGHVQEPQSEAVALLALLEECQEMVRGSAFARGIRIRMHSAVAEPWVCADRVRCKQIVLNLLSNAIKYNRADGHVDIRIENTASGRLRISIRDTGCGIAEERQADLFTPFQRLGAEQGSIEGSGLGLVISRVLASRMNGVLDFSSREGEGSCFWLELPQASPLYSFNAIQPAPGMASPNTADESAALMADTHRRVLYIEDNPINARFVELGLKRRDNMEVAIARTGQEGVNMALQHTPDVILLDMRLPDIHGLDVLKKLRAIPELRHARIYGVSADALPDQIRQAQDAGVDGYMTKPFDLQALGDMIDSPQQ</sequence>
<keyword evidence="15" id="KW-1185">Reference proteome</keyword>
<dbReference type="PROSITE" id="PS50110">
    <property type="entry name" value="RESPONSE_REGULATORY"/>
    <property type="match status" value="1"/>
</dbReference>
<reference evidence="14" key="1">
    <citation type="journal article" date="2022" name="Front. Microbiol.">
        <title>Genome-based taxonomic rearrangement of Oceanobacter-related bacteria including the description of Thalassolituus hydrocarbonoclasticus sp. nov. and Thalassolituus pacificus sp. nov. and emended description of the genus Thalassolituus.</title>
        <authorList>
            <person name="Dong C."/>
            <person name="Wei L."/>
            <person name="Wang J."/>
            <person name="Lai Q."/>
            <person name="Huang Z."/>
            <person name="Shao Z."/>
        </authorList>
    </citation>
    <scope>NUCLEOTIDE SEQUENCE</scope>
    <source>
        <strain evidence="14">59MF3M-4</strain>
    </source>
</reference>
<dbReference type="EC" id="2.7.13.3" evidence="2"/>
<dbReference type="Pfam" id="PF00072">
    <property type="entry name" value="Response_reg"/>
    <property type="match status" value="1"/>
</dbReference>
<dbReference type="InterPro" id="IPR004358">
    <property type="entry name" value="Sig_transdc_His_kin-like_C"/>
</dbReference>
<protein>
    <recommendedName>
        <fullName evidence="9">Sensor protein FixL</fullName>
        <ecNumber evidence="2">2.7.13.3</ecNumber>
    </recommendedName>
</protein>
<dbReference type="InterPro" id="IPR013656">
    <property type="entry name" value="PAS_4"/>
</dbReference>
<dbReference type="InterPro" id="IPR005467">
    <property type="entry name" value="His_kinase_dom"/>
</dbReference>
<keyword evidence="7" id="KW-0067">ATP-binding</keyword>
<evidence type="ECO:0000256" key="2">
    <source>
        <dbReference type="ARBA" id="ARBA00012438"/>
    </source>
</evidence>
<evidence type="ECO:0000256" key="3">
    <source>
        <dbReference type="ARBA" id="ARBA00022553"/>
    </source>
</evidence>
<dbReference type="GO" id="GO:0005886">
    <property type="term" value="C:plasma membrane"/>
    <property type="evidence" value="ECO:0007669"/>
    <property type="project" value="TreeGrafter"/>
</dbReference>
<dbReference type="Gene3D" id="1.10.287.130">
    <property type="match status" value="1"/>
</dbReference>
<accession>A0A9X2WEK6</accession>
<evidence type="ECO:0000256" key="9">
    <source>
        <dbReference type="ARBA" id="ARBA00070616"/>
    </source>
</evidence>
<dbReference type="SUPFAM" id="SSF55785">
    <property type="entry name" value="PYP-like sensor domain (PAS domain)"/>
    <property type="match status" value="3"/>
</dbReference>
<dbReference type="GO" id="GO:0006355">
    <property type="term" value="P:regulation of DNA-templated transcription"/>
    <property type="evidence" value="ECO:0007669"/>
    <property type="project" value="InterPro"/>
</dbReference>
<dbReference type="InterPro" id="IPR036097">
    <property type="entry name" value="HisK_dim/P_sf"/>
</dbReference>
<name>A0A9X2WEK6_9GAMM</name>
<dbReference type="SMART" id="SM00388">
    <property type="entry name" value="HisKA"/>
    <property type="match status" value="1"/>
</dbReference>
<evidence type="ECO:0000256" key="5">
    <source>
        <dbReference type="ARBA" id="ARBA00022741"/>
    </source>
</evidence>
<dbReference type="InterPro" id="IPR003594">
    <property type="entry name" value="HATPase_dom"/>
</dbReference>
<keyword evidence="6" id="KW-0418">Kinase</keyword>
<dbReference type="InterPro" id="IPR011006">
    <property type="entry name" value="CheY-like_superfamily"/>
</dbReference>
<evidence type="ECO:0000313" key="14">
    <source>
        <dbReference type="EMBL" id="MCT7358645.1"/>
    </source>
</evidence>
<comment type="catalytic activity">
    <reaction evidence="1">
        <text>ATP + protein L-histidine = ADP + protein N-phospho-L-histidine.</text>
        <dbReference type="EC" id="2.7.13.3"/>
    </reaction>
</comment>
<comment type="function">
    <text evidence="8">Putative oxygen sensor; modulates the activity of FixJ, a transcriptional activator of nitrogen fixation fixK gene. FixL probably acts as a kinase that phosphorylates FixJ.</text>
</comment>
<dbReference type="SMART" id="SM00448">
    <property type="entry name" value="REC"/>
    <property type="match status" value="1"/>
</dbReference>
<feature type="domain" description="PAS" evidence="13">
    <location>
        <begin position="149"/>
        <end position="203"/>
    </location>
</feature>
<dbReference type="SUPFAM" id="SSF47384">
    <property type="entry name" value="Homodimeric domain of signal transducing histidine kinase"/>
    <property type="match status" value="1"/>
</dbReference>
<dbReference type="InterPro" id="IPR035965">
    <property type="entry name" value="PAS-like_dom_sf"/>
</dbReference>
<dbReference type="SMART" id="SM00091">
    <property type="entry name" value="PAS"/>
    <property type="match status" value="3"/>
</dbReference>
<evidence type="ECO:0000256" key="4">
    <source>
        <dbReference type="ARBA" id="ARBA00022679"/>
    </source>
</evidence>
<feature type="domain" description="PAS" evidence="13">
    <location>
        <begin position="20"/>
        <end position="90"/>
    </location>
</feature>
<dbReference type="InterPro" id="IPR001789">
    <property type="entry name" value="Sig_transdc_resp-reg_receiver"/>
</dbReference>
<dbReference type="FunFam" id="3.30.450.20:FF:000060">
    <property type="entry name" value="Sensor protein FixL"/>
    <property type="match status" value="1"/>
</dbReference>
<dbReference type="PANTHER" id="PTHR43047">
    <property type="entry name" value="TWO-COMPONENT HISTIDINE PROTEIN KINASE"/>
    <property type="match status" value="1"/>
</dbReference>
<evidence type="ECO:0000256" key="1">
    <source>
        <dbReference type="ARBA" id="ARBA00000085"/>
    </source>
</evidence>
<organism evidence="14 15">
    <name type="scientific">Thalassolituus pacificus</name>
    <dbReference type="NCBI Taxonomy" id="2975440"/>
    <lineage>
        <taxon>Bacteria</taxon>
        <taxon>Pseudomonadati</taxon>
        <taxon>Pseudomonadota</taxon>
        <taxon>Gammaproteobacteria</taxon>
        <taxon>Oceanospirillales</taxon>
        <taxon>Oceanospirillaceae</taxon>
        <taxon>Thalassolituus</taxon>
    </lineage>
</organism>
<dbReference type="Gene3D" id="3.30.565.10">
    <property type="entry name" value="Histidine kinase-like ATPase, C-terminal domain"/>
    <property type="match status" value="1"/>
</dbReference>
<keyword evidence="3 10" id="KW-0597">Phosphoprotein</keyword>
<dbReference type="CDD" id="cd00130">
    <property type="entry name" value="PAS"/>
    <property type="match status" value="1"/>
</dbReference>
<evidence type="ECO:0000259" key="12">
    <source>
        <dbReference type="PROSITE" id="PS50110"/>
    </source>
</evidence>
<dbReference type="SUPFAM" id="SSF52172">
    <property type="entry name" value="CheY-like"/>
    <property type="match status" value="1"/>
</dbReference>
<dbReference type="PROSITE" id="PS50109">
    <property type="entry name" value="HIS_KIN"/>
    <property type="match status" value="1"/>
</dbReference>
<dbReference type="InterPro" id="IPR036890">
    <property type="entry name" value="HATPase_C_sf"/>
</dbReference>
<dbReference type="GO" id="GO:0009927">
    <property type="term" value="F:histidine phosphotransfer kinase activity"/>
    <property type="evidence" value="ECO:0007669"/>
    <property type="project" value="TreeGrafter"/>
</dbReference>
<dbReference type="SMART" id="SM00387">
    <property type="entry name" value="HATPase_c"/>
    <property type="match status" value="1"/>
</dbReference>
<dbReference type="Gene3D" id="3.40.50.2300">
    <property type="match status" value="1"/>
</dbReference>
<dbReference type="EMBL" id="JAOANI010000014">
    <property type="protein sequence ID" value="MCT7358645.1"/>
    <property type="molecule type" value="Genomic_DNA"/>
</dbReference>
<evidence type="ECO:0000259" key="13">
    <source>
        <dbReference type="PROSITE" id="PS50112"/>
    </source>
</evidence>
<dbReference type="PANTHER" id="PTHR43047:SF72">
    <property type="entry name" value="OSMOSENSING HISTIDINE PROTEIN KINASE SLN1"/>
    <property type="match status" value="1"/>
</dbReference>
<gene>
    <name evidence="14" type="ORF">NYR02_06390</name>
</gene>
<dbReference type="PRINTS" id="PR00344">
    <property type="entry name" value="BCTRLSENSOR"/>
</dbReference>
<dbReference type="InterPro" id="IPR013767">
    <property type="entry name" value="PAS_fold"/>
</dbReference>
<keyword evidence="5" id="KW-0547">Nucleotide-binding</keyword>
<evidence type="ECO:0000259" key="11">
    <source>
        <dbReference type="PROSITE" id="PS50109"/>
    </source>
</evidence>
<evidence type="ECO:0000256" key="7">
    <source>
        <dbReference type="ARBA" id="ARBA00022840"/>
    </source>
</evidence>
<dbReference type="Proteomes" id="UP001147830">
    <property type="component" value="Unassembled WGS sequence"/>
</dbReference>
<proteinExistence type="predicted"/>
<evidence type="ECO:0000313" key="15">
    <source>
        <dbReference type="Proteomes" id="UP001147830"/>
    </source>
</evidence>
<dbReference type="Pfam" id="PF08448">
    <property type="entry name" value="PAS_4"/>
    <property type="match status" value="1"/>
</dbReference>
<feature type="domain" description="Histidine kinase" evidence="11">
    <location>
        <begin position="427"/>
        <end position="643"/>
    </location>
</feature>
<dbReference type="Pfam" id="PF00989">
    <property type="entry name" value="PAS"/>
    <property type="match status" value="1"/>
</dbReference>
<dbReference type="GO" id="GO:0000155">
    <property type="term" value="F:phosphorelay sensor kinase activity"/>
    <property type="evidence" value="ECO:0007669"/>
    <property type="project" value="InterPro"/>
</dbReference>
<evidence type="ECO:0000256" key="6">
    <source>
        <dbReference type="ARBA" id="ARBA00022777"/>
    </source>
</evidence>
<dbReference type="PROSITE" id="PS50112">
    <property type="entry name" value="PAS"/>
    <property type="match status" value="2"/>
</dbReference>
<dbReference type="Pfam" id="PF02518">
    <property type="entry name" value="HATPase_c"/>
    <property type="match status" value="1"/>
</dbReference>
<dbReference type="InterPro" id="IPR000014">
    <property type="entry name" value="PAS"/>
</dbReference>
<dbReference type="CDD" id="cd00082">
    <property type="entry name" value="HisKA"/>
    <property type="match status" value="1"/>
</dbReference>
<dbReference type="Gene3D" id="3.30.450.20">
    <property type="entry name" value="PAS domain"/>
    <property type="match status" value="2"/>
</dbReference>
<evidence type="ECO:0000256" key="10">
    <source>
        <dbReference type="PROSITE-ProRule" id="PRU00169"/>
    </source>
</evidence>
<dbReference type="RefSeq" id="WP_260975537.1">
    <property type="nucleotide sequence ID" value="NZ_JAOANI010000014.1"/>
</dbReference>
<dbReference type="GO" id="GO:0005524">
    <property type="term" value="F:ATP binding"/>
    <property type="evidence" value="ECO:0007669"/>
    <property type="project" value="UniProtKB-KW"/>
</dbReference>
<evidence type="ECO:0000256" key="8">
    <source>
        <dbReference type="ARBA" id="ARBA00059827"/>
    </source>
</evidence>
<dbReference type="AlphaFoldDB" id="A0A9X2WEK6"/>
<keyword evidence="4" id="KW-0808">Transferase</keyword>
<feature type="domain" description="Response regulatory" evidence="12">
    <location>
        <begin position="676"/>
        <end position="793"/>
    </location>
</feature>
<dbReference type="SUPFAM" id="SSF55874">
    <property type="entry name" value="ATPase domain of HSP90 chaperone/DNA topoisomerase II/histidine kinase"/>
    <property type="match status" value="1"/>
</dbReference>
<reference evidence="14" key="2">
    <citation type="submission" date="2022-08" db="EMBL/GenBank/DDBJ databases">
        <authorList>
            <person name="Dong C."/>
        </authorList>
    </citation>
    <scope>NUCLEOTIDE SEQUENCE</scope>
    <source>
        <strain evidence="14">59MF3M-4</strain>
    </source>
</reference>
<dbReference type="Pfam" id="PF00512">
    <property type="entry name" value="HisKA"/>
    <property type="match status" value="1"/>
</dbReference>
<feature type="modified residue" description="4-aspartylphosphate" evidence="10">
    <location>
        <position position="726"/>
    </location>
</feature>
<comment type="caution">
    <text evidence="14">The sequence shown here is derived from an EMBL/GenBank/DDBJ whole genome shotgun (WGS) entry which is preliminary data.</text>
</comment>
<dbReference type="InterPro" id="IPR003661">
    <property type="entry name" value="HisK_dim/P_dom"/>
</dbReference>